<dbReference type="InterPro" id="IPR036388">
    <property type="entry name" value="WH-like_DNA-bd_sf"/>
</dbReference>
<dbReference type="InterPro" id="IPR036390">
    <property type="entry name" value="WH_DNA-bd_sf"/>
</dbReference>
<dbReference type="Gene3D" id="1.10.10.10">
    <property type="entry name" value="Winged helix-like DNA-binding domain superfamily/Winged helix DNA-binding domain"/>
    <property type="match status" value="1"/>
</dbReference>
<dbReference type="GO" id="GO:0003677">
    <property type="term" value="F:DNA binding"/>
    <property type="evidence" value="ECO:0007669"/>
    <property type="project" value="UniProtKB-KW"/>
</dbReference>
<dbReference type="PANTHER" id="PTHR33204">
    <property type="entry name" value="TRANSCRIPTIONAL REGULATOR, MARR FAMILY"/>
    <property type="match status" value="1"/>
</dbReference>
<dbReference type="InterPro" id="IPR002577">
    <property type="entry name" value="HTH_HxlR"/>
</dbReference>
<comment type="caution">
    <text evidence="5">The sequence shown here is derived from an EMBL/GenBank/DDBJ whole genome shotgun (WGS) entry which is preliminary data.</text>
</comment>
<proteinExistence type="predicted"/>
<accession>E7N0Y5</accession>
<feature type="domain" description="HTH hxlR-type" evidence="4">
    <location>
        <begin position="55"/>
        <end position="153"/>
    </location>
</feature>
<evidence type="ECO:0000256" key="1">
    <source>
        <dbReference type="ARBA" id="ARBA00023015"/>
    </source>
</evidence>
<dbReference type="PANTHER" id="PTHR33204:SF29">
    <property type="entry name" value="TRANSCRIPTIONAL REGULATOR"/>
    <property type="match status" value="1"/>
</dbReference>
<keyword evidence="1" id="KW-0805">Transcription regulation</keyword>
<evidence type="ECO:0000313" key="6">
    <source>
        <dbReference type="Proteomes" id="UP000004633"/>
    </source>
</evidence>
<reference evidence="5 6" key="1">
    <citation type="submission" date="2010-08" db="EMBL/GenBank/DDBJ databases">
        <authorList>
            <person name="Weinstock G."/>
            <person name="Sodergren E."/>
            <person name="Clifton S."/>
            <person name="Fulton L."/>
            <person name="Fulton B."/>
            <person name="Courtney L."/>
            <person name="Fronick C."/>
            <person name="Harrison M."/>
            <person name="Strong C."/>
            <person name="Farmer C."/>
            <person name="Delahaunty K."/>
            <person name="Markovic C."/>
            <person name="Hall O."/>
            <person name="Minx P."/>
            <person name="Tomlinson C."/>
            <person name="Mitreva M."/>
            <person name="Hou S."/>
            <person name="Chen J."/>
            <person name="Wollam A."/>
            <person name="Pepin K.H."/>
            <person name="Johnson M."/>
            <person name="Bhonagiri V."/>
            <person name="Zhang X."/>
            <person name="Suruliraj S."/>
            <person name="Warren W."/>
            <person name="Chinwalla A."/>
            <person name="Mardis E.R."/>
            <person name="Wilson R.K."/>
        </authorList>
    </citation>
    <scope>NUCLEOTIDE SEQUENCE [LARGE SCALE GENOMIC DNA]</scope>
    <source>
        <strain evidence="5 6">F0399</strain>
    </source>
</reference>
<dbReference type="EMBL" id="AECV01000007">
    <property type="protein sequence ID" value="EFW30175.1"/>
    <property type="molecule type" value="Genomic_DNA"/>
</dbReference>
<evidence type="ECO:0000256" key="3">
    <source>
        <dbReference type="ARBA" id="ARBA00023163"/>
    </source>
</evidence>
<evidence type="ECO:0000256" key="2">
    <source>
        <dbReference type="ARBA" id="ARBA00023125"/>
    </source>
</evidence>
<dbReference type="HOGENOM" id="CLU_1593405_0_0_9"/>
<keyword evidence="2" id="KW-0238">DNA-binding</keyword>
<organism evidence="5 6">
    <name type="scientific">Selenomonas artemidis F0399</name>
    <dbReference type="NCBI Taxonomy" id="749551"/>
    <lineage>
        <taxon>Bacteria</taxon>
        <taxon>Bacillati</taxon>
        <taxon>Bacillota</taxon>
        <taxon>Negativicutes</taxon>
        <taxon>Selenomonadales</taxon>
        <taxon>Selenomonadaceae</taxon>
        <taxon>Selenomonas</taxon>
    </lineage>
</organism>
<dbReference type="SUPFAM" id="SSF46785">
    <property type="entry name" value="Winged helix' DNA-binding domain"/>
    <property type="match status" value="1"/>
</dbReference>
<keyword evidence="3" id="KW-0804">Transcription</keyword>
<dbReference type="Pfam" id="PF01638">
    <property type="entry name" value="HxlR"/>
    <property type="match status" value="1"/>
</dbReference>
<dbReference type="AlphaFoldDB" id="E7N0Y5"/>
<dbReference type="PROSITE" id="PS51118">
    <property type="entry name" value="HTH_HXLR"/>
    <property type="match status" value="1"/>
</dbReference>
<gene>
    <name evidence="5" type="ORF">HMPREF9555_00636</name>
</gene>
<evidence type="ECO:0000259" key="4">
    <source>
        <dbReference type="PROSITE" id="PS51118"/>
    </source>
</evidence>
<name>E7N0Y5_9FIRM</name>
<keyword evidence="6" id="KW-1185">Reference proteome</keyword>
<protein>
    <submittedName>
        <fullName evidence="5">Transcriptional regulator, HxlR family</fullName>
    </submittedName>
</protein>
<evidence type="ECO:0000313" key="5">
    <source>
        <dbReference type="EMBL" id="EFW30175.1"/>
    </source>
</evidence>
<sequence>MTIKPCLSYAFSVIINHSTIEKAPQEGTFLTFSGIFDTGRGGRIMAKAMEAADRCPMEVCLNILTGKWTLKLLWQISKGPVRFNELRRQLAPIATKTLARQLQTLEEQKMITRTVYPETPPKVEYALSALGMTIRPVLKELCTWGRHYQETISKKHMIDGTAAPPKD</sequence>
<dbReference type="Proteomes" id="UP000004633">
    <property type="component" value="Unassembled WGS sequence"/>
</dbReference>
<dbReference type="STRING" id="749551.HMPREF9555_00636"/>